<dbReference type="InterPro" id="IPR017850">
    <property type="entry name" value="Alkaline_phosphatase_core_sf"/>
</dbReference>
<gene>
    <name evidence="6" type="ORF">IAB80_09040</name>
</gene>
<dbReference type="AlphaFoldDB" id="A0A9D9IVI5"/>
<dbReference type="SMART" id="SM00098">
    <property type="entry name" value="alkPPc"/>
    <property type="match status" value="1"/>
</dbReference>
<organism evidence="6 7">
    <name type="scientific">Candidatus Cryptobacteroides excrementipullorum</name>
    <dbReference type="NCBI Taxonomy" id="2840761"/>
    <lineage>
        <taxon>Bacteria</taxon>
        <taxon>Pseudomonadati</taxon>
        <taxon>Bacteroidota</taxon>
        <taxon>Bacteroidia</taxon>
        <taxon>Bacteroidales</taxon>
        <taxon>Candidatus Cryptobacteroides</taxon>
    </lineage>
</organism>
<dbReference type="Gene3D" id="3.40.720.10">
    <property type="entry name" value="Alkaline Phosphatase, subunit A"/>
    <property type="match status" value="1"/>
</dbReference>
<sequence>MKTFKFTLKVWSSIAFILLALSFTAVPAEARNDGGKAKYIFLFIGDGMGASHVAAAESYLSYKAGKLGGEQLTFTQFPVLGMATTYSADRNITCSSAAGTAISCGVKTKNGYLGVDSEGNKLESIAYKLKKEGYNIGIMSSVPINHATPAAFYANSLDRDSYYDISQQIPQSGFDFFAGDGFLDYYGKSGNEEPISEFLEENGATLCFSEEEYNEEKDGAKQMILCQPSSKEHDAEAYTTDGAQGSDFSLSEMLTTCMDFIGDSKPFFIMCEGGDIDWAAHDNKTMPMIDNIMNFNGAIDVAYEFYRKHPDQTLIVVTADHETGGVALGGPAGKSKRGDMIFWDVYEESAASGEEPDAKENTDLNLKANIGWTTTGHTGAPVPVYSIGKGAERFAGRMDNTEISRKIMDME</sequence>
<comment type="cofactor">
    <cofactor evidence="3">
        <name>Mg(2+)</name>
        <dbReference type="ChEBI" id="CHEBI:18420"/>
    </cofactor>
    <text evidence="3">Binds 1 Mg(2+) ion.</text>
</comment>
<dbReference type="GO" id="GO:0046872">
    <property type="term" value="F:metal ion binding"/>
    <property type="evidence" value="ECO:0007669"/>
    <property type="project" value="UniProtKB-KW"/>
</dbReference>
<evidence type="ECO:0000256" key="3">
    <source>
        <dbReference type="PIRSR" id="PIRSR601952-2"/>
    </source>
</evidence>
<feature type="binding site" evidence="3">
    <location>
        <position position="377"/>
    </location>
    <ligand>
        <name>Zn(2+)</name>
        <dbReference type="ChEBI" id="CHEBI:29105"/>
        <label>2</label>
    </ligand>
</feature>
<dbReference type="CDD" id="cd16012">
    <property type="entry name" value="ALP"/>
    <property type="match status" value="1"/>
</dbReference>
<dbReference type="PRINTS" id="PR00113">
    <property type="entry name" value="ALKPHPHTASE"/>
</dbReference>
<keyword evidence="3" id="KW-0460">Magnesium</keyword>
<feature type="chain" id="PRO_5039682156" evidence="5">
    <location>
        <begin position="31"/>
        <end position="411"/>
    </location>
</feature>
<evidence type="ECO:0000256" key="1">
    <source>
        <dbReference type="ARBA" id="ARBA00022553"/>
    </source>
</evidence>
<name>A0A9D9IVI5_9BACT</name>
<accession>A0A9D9IVI5</accession>
<dbReference type="SUPFAM" id="SSF53649">
    <property type="entry name" value="Alkaline phosphatase-like"/>
    <property type="match status" value="1"/>
</dbReference>
<feature type="signal peptide" evidence="5">
    <location>
        <begin position="1"/>
        <end position="30"/>
    </location>
</feature>
<keyword evidence="3" id="KW-0479">Metal-binding</keyword>
<proteinExistence type="inferred from homology"/>
<dbReference type="GO" id="GO:0004035">
    <property type="term" value="F:alkaline phosphatase activity"/>
    <property type="evidence" value="ECO:0007669"/>
    <property type="project" value="TreeGrafter"/>
</dbReference>
<dbReference type="EMBL" id="JADILZ010000084">
    <property type="protein sequence ID" value="MBO8479016.1"/>
    <property type="molecule type" value="Genomic_DNA"/>
</dbReference>
<evidence type="ECO:0000313" key="7">
    <source>
        <dbReference type="Proteomes" id="UP000823771"/>
    </source>
</evidence>
<dbReference type="Pfam" id="PF00245">
    <property type="entry name" value="Alk_phosphatase"/>
    <property type="match status" value="2"/>
</dbReference>
<dbReference type="Proteomes" id="UP000823771">
    <property type="component" value="Unassembled WGS sequence"/>
</dbReference>
<keyword evidence="5" id="KW-0732">Signal</keyword>
<comment type="caution">
    <text evidence="6">The sequence shown here is derived from an EMBL/GenBank/DDBJ whole genome shotgun (WGS) entry which is preliminary data.</text>
</comment>
<evidence type="ECO:0000256" key="5">
    <source>
        <dbReference type="SAM" id="SignalP"/>
    </source>
</evidence>
<feature type="binding site" evidence="3">
    <location>
        <position position="148"/>
    </location>
    <ligand>
        <name>Mg(2+)</name>
        <dbReference type="ChEBI" id="CHEBI:18420"/>
    </ligand>
</feature>
<feature type="binding site" evidence="3">
    <location>
        <position position="146"/>
    </location>
    <ligand>
        <name>Mg(2+)</name>
        <dbReference type="ChEBI" id="CHEBI:18420"/>
    </ligand>
</feature>
<dbReference type="InterPro" id="IPR001952">
    <property type="entry name" value="Alkaline_phosphatase"/>
</dbReference>
<evidence type="ECO:0000313" key="6">
    <source>
        <dbReference type="EMBL" id="MBO8479016.1"/>
    </source>
</evidence>
<feature type="binding site" evidence="3">
    <location>
        <position position="281"/>
    </location>
    <ligand>
        <name>Zn(2+)</name>
        <dbReference type="ChEBI" id="CHEBI:29105"/>
        <label>2</label>
    </ligand>
</feature>
<comment type="similarity">
    <text evidence="4">Belongs to the alkaline phosphatase family.</text>
</comment>
<feature type="binding site" evidence="3">
    <location>
        <position position="321"/>
    </location>
    <ligand>
        <name>Zn(2+)</name>
        <dbReference type="ChEBI" id="CHEBI:29105"/>
        <label>2</label>
    </ligand>
</feature>
<dbReference type="PANTHER" id="PTHR11596">
    <property type="entry name" value="ALKALINE PHOSPHATASE"/>
    <property type="match status" value="1"/>
</dbReference>
<reference evidence="6" key="2">
    <citation type="journal article" date="2021" name="PeerJ">
        <title>Extensive microbial diversity within the chicken gut microbiome revealed by metagenomics and culture.</title>
        <authorList>
            <person name="Gilroy R."/>
            <person name="Ravi A."/>
            <person name="Getino M."/>
            <person name="Pursley I."/>
            <person name="Horton D.L."/>
            <person name="Alikhan N.F."/>
            <person name="Baker D."/>
            <person name="Gharbi K."/>
            <person name="Hall N."/>
            <person name="Watson M."/>
            <person name="Adriaenssens E.M."/>
            <person name="Foster-Nyarko E."/>
            <person name="Jarju S."/>
            <person name="Secka A."/>
            <person name="Antonio M."/>
            <person name="Oren A."/>
            <person name="Chaudhuri R.R."/>
            <person name="La Ragione R."/>
            <person name="Hildebrand F."/>
            <person name="Pallen M.J."/>
        </authorList>
    </citation>
    <scope>NUCLEOTIDE SEQUENCE</scope>
    <source>
        <strain evidence="6">2478</strain>
    </source>
</reference>
<comment type="cofactor">
    <cofactor evidence="3">
        <name>Zn(2+)</name>
        <dbReference type="ChEBI" id="CHEBI:29105"/>
    </cofactor>
    <text evidence="3">Binds 2 Zn(2+) ions.</text>
</comment>
<feature type="binding site" evidence="3">
    <location>
        <position position="320"/>
    </location>
    <ligand>
        <name>Zn(2+)</name>
        <dbReference type="ChEBI" id="CHEBI:29105"/>
        <label>2</label>
    </ligand>
</feature>
<feature type="binding site" evidence="3">
    <location>
        <position position="46"/>
    </location>
    <ligand>
        <name>Zn(2+)</name>
        <dbReference type="ChEBI" id="CHEBI:29105"/>
        <label>2</label>
    </ligand>
</feature>
<feature type="binding site" evidence="3">
    <location>
        <position position="272"/>
    </location>
    <ligand>
        <name>Mg(2+)</name>
        <dbReference type="ChEBI" id="CHEBI:18420"/>
    </ligand>
</feature>
<protein>
    <submittedName>
        <fullName evidence="6">Alkaline phosphatase</fullName>
    </submittedName>
</protein>
<keyword evidence="3" id="KW-0862">Zinc</keyword>
<feature type="binding site" evidence="3">
    <location>
        <position position="46"/>
    </location>
    <ligand>
        <name>Mg(2+)</name>
        <dbReference type="ChEBI" id="CHEBI:18420"/>
    </ligand>
</feature>
<keyword evidence="1" id="KW-0597">Phosphoprotein</keyword>
<dbReference type="PANTHER" id="PTHR11596:SF5">
    <property type="entry name" value="ALKALINE PHOSPHATASE"/>
    <property type="match status" value="1"/>
</dbReference>
<reference evidence="6" key="1">
    <citation type="submission" date="2020-10" db="EMBL/GenBank/DDBJ databases">
        <authorList>
            <person name="Gilroy R."/>
        </authorList>
    </citation>
    <scope>NUCLEOTIDE SEQUENCE</scope>
    <source>
        <strain evidence="6">2478</strain>
    </source>
</reference>
<evidence type="ECO:0000256" key="4">
    <source>
        <dbReference type="RuleBase" id="RU003946"/>
    </source>
</evidence>
<feature type="binding site" evidence="3">
    <location>
        <position position="277"/>
    </location>
    <ligand>
        <name>Zn(2+)</name>
        <dbReference type="ChEBI" id="CHEBI:29105"/>
        <label>2</label>
    </ligand>
</feature>
<feature type="active site" description="Phosphoserine intermediate" evidence="2">
    <location>
        <position position="95"/>
    </location>
</feature>
<evidence type="ECO:0000256" key="2">
    <source>
        <dbReference type="PIRSR" id="PIRSR601952-1"/>
    </source>
</evidence>